<dbReference type="SUPFAM" id="SSF57701">
    <property type="entry name" value="Zn2/Cys6 DNA-binding domain"/>
    <property type="match status" value="1"/>
</dbReference>
<evidence type="ECO:0000256" key="3">
    <source>
        <dbReference type="ARBA" id="ARBA00023125"/>
    </source>
</evidence>
<protein>
    <recommendedName>
        <fullName evidence="7">Zn(2)-C6 fungal-type domain-containing protein</fullName>
    </recommendedName>
</protein>
<feature type="region of interest" description="Disordered" evidence="6">
    <location>
        <begin position="1"/>
        <end position="22"/>
    </location>
</feature>
<evidence type="ECO:0000256" key="2">
    <source>
        <dbReference type="ARBA" id="ARBA00023015"/>
    </source>
</evidence>
<evidence type="ECO:0000259" key="7">
    <source>
        <dbReference type="PROSITE" id="PS50048"/>
    </source>
</evidence>
<sequence>MEPDESGGRRQRRSGPRSKKGYLTCRGRHTRCDEARPVCGNCRKSRLKCQLPEFVSSKWGSTLTQPGMETGRAVGIEAPPERNAAGQATETHQVAEPSGKSGPFANSEVPAPVPTGSMMMTAEIAHLLRVYEKGIATWMDVFDSDLTYQRSLLCLVPSSPLLLNAICALAARQLSLTAPSPLTWTPVAEHYYGQAVHLLARLLNDYPSKMELAIVGTVLLSSYELLAFPGLDYQRHFKGTNTIINSIHAYKSESCLTRASFWIYARHEVAEALNRSSPTLQDPGLWPKFDLSEAAGAPTEDSVCNEVLRLSAETVCFVFRKLSRGQRKKGRARELSSLQDELDNWQHLCPSQWRGIQYEEEDGNIRYWFPRPNFAAGLVFYHLSMLLLCDERKKVQQGSEGVNELLDRVDAHSRQIIQIALSHIPDSAIVVIVQPLCYAARHVRDTRLRAEAILLLDNIEKRTGFHTRSKLDRQLSI</sequence>
<reference evidence="8 9" key="1">
    <citation type="submission" date="2024-07" db="EMBL/GenBank/DDBJ databases">
        <title>Section-level genome sequencing and comparative genomics of Aspergillus sections Usti and Cavernicolus.</title>
        <authorList>
            <consortium name="Lawrence Berkeley National Laboratory"/>
            <person name="Nybo J.L."/>
            <person name="Vesth T.C."/>
            <person name="Theobald S."/>
            <person name="Frisvad J.C."/>
            <person name="Larsen T.O."/>
            <person name="Kjaerboelling I."/>
            <person name="Rothschild-Mancinelli K."/>
            <person name="Lyhne E.K."/>
            <person name="Kogle M.E."/>
            <person name="Barry K."/>
            <person name="Clum A."/>
            <person name="Na H."/>
            <person name="Ledsgaard L."/>
            <person name="Lin J."/>
            <person name="Lipzen A."/>
            <person name="Kuo A."/>
            <person name="Riley R."/>
            <person name="Mondo S."/>
            <person name="Labutti K."/>
            <person name="Haridas S."/>
            <person name="Pangalinan J."/>
            <person name="Salamov A.A."/>
            <person name="Simmons B.A."/>
            <person name="Magnuson J.K."/>
            <person name="Chen J."/>
            <person name="Drula E."/>
            <person name="Henrissat B."/>
            <person name="Wiebenga A."/>
            <person name="Lubbers R.J."/>
            <person name="Gomes A.C."/>
            <person name="Makela M.R."/>
            <person name="Stajich J."/>
            <person name="Grigoriev I.V."/>
            <person name="Mortensen U.H."/>
            <person name="De Vries R.P."/>
            <person name="Baker S.E."/>
            <person name="Andersen M.R."/>
        </authorList>
    </citation>
    <scope>NUCLEOTIDE SEQUENCE [LARGE SCALE GENOMIC DNA]</scope>
    <source>
        <strain evidence="8 9">CBS 123904</strain>
    </source>
</reference>
<dbReference type="EMBL" id="JBFXLU010000053">
    <property type="protein sequence ID" value="KAL2847831.1"/>
    <property type="molecule type" value="Genomic_DNA"/>
</dbReference>
<feature type="region of interest" description="Disordered" evidence="6">
    <location>
        <begin position="83"/>
        <end position="107"/>
    </location>
</feature>
<comment type="caution">
    <text evidence="8">The sequence shown here is derived from an EMBL/GenBank/DDBJ whole genome shotgun (WGS) entry which is preliminary data.</text>
</comment>
<dbReference type="Proteomes" id="UP001610446">
    <property type="component" value="Unassembled WGS sequence"/>
</dbReference>
<evidence type="ECO:0000256" key="6">
    <source>
        <dbReference type="SAM" id="MobiDB-lite"/>
    </source>
</evidence>
<dbReference type="CDD" id="cd00067">
    <property type="entry name" value="GAL4"/>
    <property type="match status" value="1"/>
</dbReference>
<dbReference type="Pfam" id="PF11951">
    <property type="entry name" value="Fungal_trans_2"/>
    <property type="match status" value="1"/>
</dbReference>
<dbReference type="InterPro" id="IPR021858">
    <property type="entry name" value="Fun_TF"/>
</dbReference>
<dbReference type="Pfam" id="PF00172">
    <property type="entry name" value="Zn_clus"/>
    <property type="match status" value="1"/>
</dbReference>
<organism evidence="8 9">
    <name type="scientific">Aspergillus pseudoustus</name>
    <dbReference type="NCBI Taxonomy" id="1810923"/>
    <lineage>
        <taxon>Eukaryota</taxon>
        <taxon>Fungi</taxon>
        <taxon>Dikarya</taxon>
        <taxon>Ascomycota</taxon>
        <taxon>Pezizomycotina</taxon>
        <taxon>Eurotiomycetes</taxon>
        <taxon>Eurotiomycetidae</taxon>
        <taxon>Eurotiales</taxon>
        <taxon>Aspergillaceae</taxon>
        <taxon>Aspergillus</taxon>
        <taxon>Aspergillus subgen. Nidulantes</taxon>
    </lineage>
</organism>
<keyword evidence="4" id="KW-0804">Transcription</keyword>
<dbReference type="PROSITE" id="PS50048">
    <property type="entry name" value="ZN2_CY6_FUNGAL_2"/>
    <property type="match status" value="1"/>
</dbReference>
<keyword evidence="9" id="KW-1185">Reference proteome</keyword>
<proteinExistence type="predicted"/>
<feature type="compositionally biased region" description="Basic residues" evidence="6">
    <location>
        <begin position="9"/>
        <end position="20"/>
    </location>
</feature>
<gene>
    <name evidence="8" type="ORF">BJY01DRAFT_212337</name>
</gene>
<dbReference type="CDD" id="cd12148">
    <property type="entry name" value="fungal_TF_MHR"/>
    <property type="match status" value="1"/>
</dbReference>
<keyword evidence="2" id="KW-0805">Transcription regulation</keyword>
<accession>A0ABR4K699</accession>
<keyword evidence="5" id="KW-0539">Nucleus</keyword>
<dbReference type="PANTHER" id="PTHR37534">
    <property type="entry name" value="TRANSCRIPTIONAL ACTIVATOR PROTEIN UGA3"/>
    <property type="match status" value="1"/>
</dbReference>
<feature type="domain" description="Zn(2)-C6 fungal-type" evidence="7">
    <location>
        <begin position="25"/>
        <end position="51"/>
    </location>
</feature>
<evidence type="ECO:0000313" key="9">
    <source>
        <dbReference type="Proteomes" id="UP001610446"/>
    </source>
</evidence>
<dbReference type="PANTHER" id="PTHR37534:SF9">
    <property type="entry name" value="ZN(II)2CYS6 TRANSCRIPTION FACTOR (EUROFUNG)"/>
    <property type="match status" value="1"/>
</dbReference>
<evidence type="ECO:0000256" key="1">
    <source>
        <dbReference type="ARBA" id="ARBA00004123"/>
    </source>
</evidence>
<comment type="subcellular location">
    <subcellularLocation>
        <location evidence="1">Nucleus</location>
    </subcellularLocation>
</comment>
<dbReference type="InterPro" id="IPR001138">
    <property type="entry name" value="Zn2Cys6_DnaBD"/>
</dbReference>
<evidence type="ECO:0000256" key="4">
    <source>
        <dbReference type="ARBA" id="ARBA00023163"/>
    </source>
</evidence>
<evidence type="ECO:0000313" key="8">
    <source>
        <dbReference type="EMBL" id="KAL2847831.1"/>
    </source>
</evidence>
<keyword evidence="3" id="KW-0238">DNA-binding</keyword>
<dbReference type="InterPro" id="IPR036864">
    <property type="entry name" value="Zn2-C6_fun-type_DNA-bd_sf"/>
</dbReference>
<evidence type="ECO:0000256" key="5">
    <source>
        <dbReference type="ARBA" id="ARBA00023242"/>
    </source>
</evidence>
<dbReference type="SMART" id="SM00066">
    <property type="entry name" value="GAL4"/>
    <property type="match status" value="1"/>
</dbReference>
<dbReference type="Gene3D" id="4.10.240.10">
    <property type="entry name" value="Zn(2)-C6 fungal-type DNA-binding domain"/>
    <property type="match status" value="1"/>
</dbReference>
<name>A0ABR4K699_9EURO</name>